<dbReference type="AlphaFoldDB" id="A0AAU7DBU4"/>
<feature type="signal peptide" evidence="2">
    <location>
        <begin position="1"/>
        <end position="25"/>
    </location>
</feature>
<keyword evidence="1" id="KW-0472">Membrane</keyword>
<dbReference type="RefSeq" id="WP_348260750.1">
    <property type="nucleotide sequence ID" value="NZ_CP121196.1"/>
</dbReference>
<evidence type="ECO:0000256" key="2">
    <source>
        <dbReference type="SAM" id="SignalP"/>
    </source>
</evidence>
<keyword evidence="1" id="KW-0812">Transmembrane</keyword>
<gene>
    <name evidence="3" type="ORF">P8935_13155</name>
</gene>
<evidence type="ECO:0000313" key="3">
    <source>
        <dbReference type="EMBL" id="XBH15517.1"/>
    </source>
</evidence>
<reference evidence="3" key="1">
    <citation type="submission" date="2023-03" db="EMBL/GenBank/DDBJ databases">
        <title>Edaphobacter sp.</title>
        <authorList>
            <person name="Huber K.J."/>
            <person name="Papendorf J."/>
            <person name="Pilke C."/>
            <person name="Bunk B."/>
            <person name="Sproeer C."/>
            <person name="Pester M."/>
        </authorList>
    </citation>
    <scope>NUCLEOTIDE SEQUENCE</scope>
    <source>
        <strain evidence="3">DSM 110680</strain>
    </source>
</reference>
<keyword evidence="2" id="KW-0732">Signal</keyword>
<sequence length="190" mass="20565">MPRHSFSTLLLLSSLLLAAAMPARADKDAVQFGSRIVVPEGKSIHDAVCFFCSVDAKGDIDHDVVVFFGNVHVAHQSKHDIVVFFGSVRADDNAAIGHDLVNFFGSVHLGEDVTVGNDVVVMFGGLHAADSASISGNRVAQPPWIFWTPLLVIGLVIIIVVREIRGHQRRQYLAAYGYPPIQPPPPPPVQ</sequence>
<feature type="transmembrane region" description="Helical" evidence="1">
    <location>
        <begin position="144"/>
        <end position="161"/>
    </location>
</feature>
<evidence type="ECO:0000256" key="1">
    <source>
        <dbReference type="SAM" id="Phobius"/>
    </source>
</evidence>
<keyword evidence="1" id="KW-1133">Transmembrane helix</keyword>
<dbReference type="SUPFAM" id="SSF51161">
    <property type="entry name" value="Trimeric LpxA-like enzymes"/>
    <property type="match status" value="1"/>
</dbReference>
<organism evidence="3">
    <name type="scientific">Telmatobacter sp. DSM 110680</name>
    <dbReference type="NCBI Taxonomy" id="3036704"/>
    <lineage>
        <taxon>Bacteria</taxon>
        <taxon>Pseudomonadati</taxon>
        <taxon>Acidobacteriota</taxon>
        <taxon>Terriglobia</taxon>
        <taxon>Terriglobales</taxon>
        <taxon>Acidobacteriaceae</taxon>
        <taxon>Telmatobacter</taxon>
    </lineage>
</organism>
<feature type="chain" id="PRO_5043873652" evidence="2">
    <location>
        <begin position="26"/>
        <end position="190"/>
    </location>
</feature>
<accession>A0AAU7DBU4</accession>
<name>A0AAU7DBU4_9BACT</name>
<dbReference type="EMBL" id="CP121196">
    <property type="protein sequence ID" value="XBH15517.1"/>
    <property type="molecule type" value="Genomic_DNA"/>
</dbReference>
<dbReference type="InterPro" id="IPR011004">
    <property type="entry name" value="Trimer_LpxA-like_sf"/>
</dbReference>
<protein>
    <submittedName>
        <fullName evidence="3">Uncharacterized protein</fullName>
    </submittedName>
</protein>
<proteinExistence type="predicted"/>